<feature type="domain" description="SusD-like N-terminal" evidence="7">
    <location>
        <begin position="20"/>
        <end position="217"/>
    </location>
</feature>
<name>A0A6I6JU37_9BACT</name>
<evidence type="ECO:0000256" key="4">
    <source>
        <dbReference type="ARBA" id="ARBA00023136"/>
    </source>
</evidence>
<evidence type="ECO:0000313" key="9">
    <source>
        <dbReference type="Proteomes" id="UP000428260"/>
    </source>
</evidence>
<keyword evidence="4" id="KW-0472">Membrane</keyword>
<dbReference type="SUPFAM" id="SSF48452">
    <property type="entry name" value="TPR-like"/>
    <property type="match status" value="1"/>
</dbReference>
<proteinExistence type="inferred from homology"/>
<dbReference type="Pfam" id="PF14322">
    <property type="entry name" value="SusD-like_3"/>
    <property type="match status" value="1"/>
</dbReference>
<evidence type="ECO:0000256" key="1">
    <source>
        <dbReference type="ARBA" id="ARBA00004442"/>
    </source>
</evidence>
<evidence type="ECO:0000256" key="3">
    <source>
        <dbReference type="ARBA" id="ARBA00022729"/>
    </source>
</evidence>
<dbReference type="InterPro" id="IPR033985">
    <property type="entry name" value="SusD-like_N"/>
</dbReference>
<gene>
    <name evidence="8" type="ORF">GM418_14205</name>
</gene>
<dbReference type="GO" id="GO:0009279">
    <property type="term" value="C:cell outer membrane"/>
    <property type="evidence" value="ECO:0007669"/>
    <property type="project" value="UniProtKB-SubCell"/>
</dbReference>
<evidence type="ECO:0000259" key="6">
    <source>
        <dbReference type="Pfam" id="PF07980"/>
    </source>
</evidence>
<dbReference type="InterPro" id="IPR012944">
    <property type="entry name" value="SusD_RagB_dom"/>
</dbReference>
<dbReference type="EMBL" id="CP046401">
    <property type="protein sequence ID" value="QGY44779.1"/>
    <property type="molecule type" value="Genomic_DNA"/>
</dbReference>
<evidence type="ECO:0000256" key="2">
    <source>
        <dbReference type="ARBA" id="ARBA00006275"/>
    </source>
</evidence>
<evidence type="ECO:0000256" key="5">
    <source>
        <dbReference type="ARBA" id="ARBA00023237"/>
    </source>
</evidence>
<dbReference type="Pfam" id="PF07980">
    <property type="entry name" value="SusD_RagB"/>
    <property type="match status" value="1"/>
</dbReference>
<sequence length="581" mass="65369">MKKSILYIILFTFAFTGCEEFLDKNPLNQYSVSTVYTTEQDIRFALNGLYRQLQGFNTGGNVNQSEYIYSMWTDDAYHRAGGNQSSDLDFSPSKKVLGYDWETRYTTIRDVNEFLARAPQAEENFSDPELYNRYIAEARFIRAMNYARLNFLFGAVPLLTEPTEPDFFPKRATREKVFDFVNSELDEIAEILPETYEDAGDEVRITRGAALALKARHLLNAIDWYPDKAYLYTGAAEAAGEVYNTGIYSLDPGKEGYQMLFTRESANGASNGVILTINYNRDFKNHAYELVILPKGAFSGTRSNNSNYIGATSSLIEAYQVKSNGLAISNAESGYDAANPWDNRDPRLDITILKSGDIIPAKGGDGVNDLYVFDPHPKKDPTVTLESGVTVESVKTDDVNKNGINKTGYNFQKYMDFDFIEPQSGDIQYHFIRFAEVVLMYAEAVLGKDQNIGLAMSLVDEIRDRVGMPSVSTSYGSVGSVDQALDIILQERRIEFALEGPQRFFDIRRHRLGEQLFSETNVYGIPLGDNRNANANVLDGDLDDSKKIIVGTRTFTADQYYLWSIPLDAIEQNPNLSEDPE</sequence>
<dbReference type="Gene3D" id="1.25.40.390">
    <property type="match status" value="1"/>
</dbReference>
<evidence type="ECO:0000313" key="8">
    <source>
        <dbReference type="EMBL" id="QGY44779.1"/>
    </source>
</evidence>
<dbReference type="RefSeq" id="WP_158867408.1">
    <property type="nucleotide sequence ID" value="NZ_CP046401.1"/>
</dbReference>
<dbReference type="PROSITE" id="PS51257">
    <property type="entry name" value="PROKAR_LIPOPROTEIN"/>
    <property type="match status" value="1"/>
</dbReference>
<evidence type="ECO:0000259" key="7">
    <source>
        <dbReference type="Pfam" id="PF14322"/>
    </source>
</evidence>
<comment type="subcellular location">
    <subcellularLocation>
        <location evidence="1">Cell outer membrane</location>
    </subcellularLocation>
</comment>
<dbReference type="Proteomes" id="UP000428260">
    <property type="component" value="Chromosome"/>
</dbReference>
<keyword evidence="5" id="KW-0998">Cell outer membrane</keyword>
<reference evidence="8 9" key="1">
    <citation type="submission" date="2019-11" db="EMBL/GenBank/DDBJ databases">
        <authorList>
            <person name="Zheng R.K."/>
            <person name="Sun C.M."/>
        </authorList>
    </citation>
    <scope>NUCLEOTIDE SEQUENCE [LARGE SCALE GENOMIC DNA]</scope>
    <source>
        <strain evidence="8 9">WC007</strain>
    </source>
</reference>
<protein>
    <submittedName>
        <fullName evidence="8">RagB/SusD family nutrient uptake outer membrane protein</fullName>
    </submittedName>
</protein>
<comment type="similarity">
    <text evidence="2">Belongs to the SusD family.</text>
</comment>
<feature type="domain" description="RagB/SusD" evidence="6">
    <location>
        <begin position="288"/>
        <end position="580"/>
    </location>
</feature>
<accession>A0A6I6JU37</accession>
<dbReference type="KEGG" id="mcos:GM418_14205"/>
<keyword evidence="3" id="KW-0732">Signal</keyword>
<keyword evidence="9" id="KW-1185">Reference proteome</keyword>
<organism evidence="8 9">
    <name type="scientific">Maribellus comscasis</name>
    <dbReference type="NCBI Taxonomy" id="2681766"/>
    <lineage>
        <taxon>Bacteria</taxon>
        <taxon>Pseudomonadati</taxon>
        <taxon>Bacteroidota</taxon>
        <taxon>Bacteroidia</taxon>
        <taxon>Marinilabiliales</taxon>
        <taxon>Prolixibacteraceae</taxon>
        <taxon>Maribellus</taxon>
    </lineage>
</organism>
<dbReference type="InterPro" id="IPR011990">
    <property type="entry name" value="TPR-like_helical_dom_sf"/>
</dbReference>
<dbReference type="AlphaFoldDB" id="A0A6I6JU37"/>